<evidence type="ECO:0000313" key="1">
    <source>
        <dbReference type="EMBL" id="GCB89390.1"/>
    </source>
</evidence>
<dbReference type="InterPro" id="IPR011033">
    <property type="entry name" value="PRC_barrel-like_sf"/>
</dbReference>
<sequence length="122" mass="13094">MNDISIWAYPTGIGHEGHPVLTGYGVETPDGKLGQVQRQMDTPGRQHLVVDTAVWVFGKSVLIPAGIVRAIDPATKTVTVTRTKEEVKAAPRFAVDSQTTDARYLADVGAYYAGLGEPALLM</sequence>
<dbReference type="GO" id="GO:0030077">
    <property type="term" value="C:plasma membrane light-harvesting complex"/>
    <property type="evidence" value="ECO:0007669"/>
    <property type="project" value="InterPro"/>
</dbReference>
<gene>
    <name evidence="1" type="primary">rimM_1</name>
    <name evidence="1" type="ORF">SALB_02064</name>
</gene>
<dbReference type="Proteomes" id="UP000288351">
    <property type="component" value="Unassembled WGS sequence"/>
</dbReference>
<dbReference type="AlphaFoldDB" id="A0A401QVL3"/>
<accession>A0A401QVL3</accession>
<dbReference type="EMBL" id="BHXC01000006">
    <property type="protein sequence ID" value="GCB89390.1"/>
    <property type="molecule type" value="Genomic_DNA"/>
</dbReference>
<protein>
    <submittedName>
        <fullName evidence="1">Ribosome maturation factor RimM</fullName>
    </submittedName>
</protein>
<dbReference type="InterPro" id="IPR014747">
    <property type="entry name" value="Bac_photo_RC_H_C"/>
</dbReference>
<organism evidence="1 2">
    <name type="scientific">Streptomyces noursei</name>
    <name type="common">Streptomyces albulus</name>
    <dbReference type="NCBI Taxonomy" id="1971"/>
    <lineage>
        <taxon>Bacteria</taxon>
        <taxon>Bacillati</taxon>
        <taxon>Actinomycetota</taxon>
        <taxon>Actinomycetes</taxon>
        <taxon>Kitasatosporales</taxon>
        <taxon>Streptomycetaceae</taxon>
        <taxon>Streptomyces</taxon>
    </lineage>
</organism>
<dbReference type="RefSeq" id="WP_016577889.1">
    <property type="nucleotide sequence ID" value="NZ_BHXC01000006.1"/>
</dbReference>
<dbReference type="Gene3D" id="3.90.50.10">
    <property type="entry name" value="Photosynthetic Reaction Center, subunit H, domain 2"/>
    <property type="match status" value="1"/>
</dbReference>
<proteinExistence type="predicted"/>
<dbReference type="GO" id="GO:0019684">
    <property type="term" value="P:photosynthesis, light reaction"/>
    <property type="evidence" value="ECO:0007669"/>
    <property type="project" value="InterPro"/>
</dbReference>
<dbReference type="SUPFAM" id="SSF50346">
    <property type="entry name" value="PRC-barrel domain"/>
    <property type="match status" value="1"/>
</dbReference>
<comment type="caution">
    <text evidence="1">The sequence shown here is derived from an EMBL/GenBank/DDBJ whole genome shotgun (WGS) entry which is preliminary data.</text>
</comment>
<evidence type="ECO:0000313" key="2">
    <source>
        <dbReference type="Proteomes" id="UP000288351"/>
    </source>
</evidence>
<reference evidence="1 2" key="1">
    <citation type="journal article" date="2019" name="Microbiol. Resour. Announc.">
        <title>Draft Genome Sequence of the Most Traditional epsilon-Poly-l-Lysine Producer, Streptomyces albulus NBRC14147.</title>
        <authorList>
            <person name="Yamanaka K."/>
            <person name="Hamano Y."/>
        </authorList>
    </citation>
    <scope>NUCLEOTIDE SEQUENCE [LARGE SCALE GENOMIC DNA]</scope>
    <source>
        <strain evidence="1 2">NBRC 14147</strain>
    </source>
</reference>
<name>A0A401QVL3_STRNR</name>